<dbReference type="Proteomes" id="UP001485043">
    <property type="component" value="Unassembled WGS sequence"/>
</dbReference>
<feature type="region of interest" description="Disordered" evidence="1">
    <location>
        <begin position="208"/>
        <end position="384"/>
    </location>
</feature>
<feature type="region of interest" description="Disordered" evidence="1">
    <location>
        <begin position="99"/>
        <end position="126"/>
    </location>
</feature>
<dbReference type="EMBL" id="JALJOV010001361">
    <property type="protein sequence ID" value="KAK9849122.1"/>
    <property type="molecule type" value="Genomic_DNA"/>
</dbReference>
<dbReference type="Pfam" id="PF10344">
    <property type="entry name" value="Hobbit"/>
    <property type="match status" value="1"/>
</dbReference>
<gene>
    <name evidence="2" type="ORF">WJX84_005042</name>
</gene>
<protein>
    <submittedName>
        <fullName evidence="2">Uncharacterized protein</fullName>
    </submittedName>
</protein>
<feature type="compositionally biased region" description="Polar residues" evidence="1">
    <location>
        <begin position="342"/>
        <end position="358"/>
    </location>
</feature>
<accession>A0AAW1SNE2</accession>
<dbReference type="PANTHER" id="PTHR15678:SF6">
    <property type="entry name" value="BRIDGE-LIKE LIPID TRANSFER PROTEIN FAMILY MEMBER 2"/>
    <property type="match status" value="1"/>
</dbReference>
<organism evidence="2 3">
    <name type="scientific">Apatococcus fuscideae</name>
    <dbReference type="NCBI Taxonomy" id="2026836"/>
    <lineage>
        <taxon>Eukaryota</taxon>
        <taxon>Viridiplantae</taxon>
        <taxon>Chlorophyta</taxon>
        <taxon>core chlorophytes</taxon>
        <taxon>Trebouxiophyceae</taxon>
        <taxon>Chlorellales</taxon>
        <taxon>Chlorellaceae</taxon>
        <taxon>Apatococcus</taxon>
    </lineage>
</organism>
<proteinExistence type="predicted"/>
<dbReference type="AlphaFoldDB" id="A0AAW1SNE2"/>
<dbReference type="PANTHER" id="PTHR15678">
    <property type="entry name" value="ANTIGEN MLAA-22-RELATED"/>
    <property type="match status" value="1"/>
</dbReference>
<name>A0AAW1SNE2_9CHLO</name>
<reference evidence="2 3" key="1">
    <citation type="journal article" date="2024" name="Nat. Commun.">
        <title>Phylogenomics reveals the evolutionary origins of lichenization in chlorophyte algae.</title>
        <authorList>
            <person name="Puginier C."/>
            <person name="Libourel C."/>
            <person name="Otte J."/>
            <person name="Skaloud P."/>
            <person name="Haon M."/>
            <person name="Grisel S."/>
            <person name="Petersen M."/>
            <person name="Berrin J.G."/>
            <person name="Delaux P.M."/>
            <person name="Dal Grande F."/>
            <person name="Keller J."/>
        </authorList>
    </citation>
    <scope>NUCLEOTIDE SEQUENCE [LARGE SCALE GENOMIC DNA]</scope>
    <source>
        <strain evidence="2 3">SAG 2523</strain>
    </source>
</reference>
<sequence length="384" mass="41907">MERTPARRRLVPLPPERKALFVHVRLNRVHCRVTYQGAPLNIKDFKILLDQRVYERLEGKWHDLLNRVKWDTVRSVLKSVTGLQRSKFKEVMRDAEDRVSVSKPVPPPELLDPREPLPEFQPSRTGFKASLNTSVNKLLNKKAAVVQEVPDPDVARAERKRMMLLGQQGGSAPGKTGFGNIMSGQLANVADKMHLGGQLGRLRAGAASIMRPSGSKAAQPAVSAPRKRSSDEGHHGQGHGPSTASQRADSADLRKAALLQPSRDSEAPRYSPEKPPSGSTSRKRSGSGQLSSRADSTEPVTDPFESALQAAGQEHQEIAASPALIDNDPLAAYLGGRLPSQRMPSHQPSLRSTWATERQQGRPRTPSGLDLSELLRAGSSDSQS</sequence>
<evidence type="ECO:0000313" key="2">
    <source>
        <dbReference type="EMBL" id="KAK9849122.1"/>
    </source>
</evidence>
<keyword evidence="3" id="KW-1185">Reference proteome</keyword>
<evidence type="ECO:0000313" key="3">
    <source>
        <dbReference type="Proteomes" id="UP001485043"/>
    </source>
</evidence>
<comment type="caution">
    <text evidence="2">The sequence shown here is derived from an EMBL/GenBank/DDBJ whole genome shotgun (WGS) entry which is preliminary data.</text>
</comment>
<evidence type="ECO:0000256" key="1">
    <source>
        <dbReference type="SAM" id="MobiDB-lite"/>
    </source>
</evidence>
<dbReference type="InterPro" id="IPR045167">
    <property type="entry name" value="Hobbit"/>
</dbReference>